<feature type="region of interest" description="Disordered" evidence="1">
    <location>
        <begin position="629"/>
        <end position="673"/>
    </location>
</feature>
<dbReference type="Proteomes" id="UP000823674">
    <property type="component" value="Chromosome A07"/>
</dbReference>
<accession>A0ABQ7L1V0</accession>
<dbReference type="PANTHER" id="PTHR43367:SF1">
    <property type="entry name" value="TWO-COMPONENT RESPONSE REGULATOR-LIKE APRR6-RELATED"/>
    <property type="match status" value="1"/>
</dbReference>
<evidence type="ECO:0000313" key="4">
    <source>
        <dbReference type="Proteomes" id="UP000823674"/>
    </source>
</evidence>
<gene>
    <name evidence="3" type="primary">A07p042130.1_BraROA</name>
    <name evidence="3" type="ORF">IGI04_028426</name>
</gene>
<feature type="compositionally biased region" description="Polar residues" evidence="1">
    <location>
        <begin position="1"/>
        <end position="14"/>
    </location>
</feature>
<protein>
    <recommendedName>
        <fullName evidence="2">Reverse transcriptase zinc-binding domain-containing protein</fullName>
    </recommendedName>
</protein>
<proteinExistence type="predicted"/>
<organism evidence="3 4">
    <name type="scientific">Brassica rapa subsp. trilocularis</name>
    <dbReference type="NCBI Taxonomy" id="1813537"/>
    <lineage>
        <taxon>Eukaryota</taxon>
        <taxon>Viridiplantae</taxon>
        <taxon>Streptophyta</taxon>
        <taxon>Embryophyta</taxon>
        <taxon>Tracheophyta</taxon>
        <taxon>Spermatophyta</taxon>
        <taxon>Magnoliopsida</taxon>
        <taxon>eudicotyledons</taxon>
        <taxon>Gunneridae</taxon>
        <taxon>Pentapetalae</taxon>
        <taxon>rosids</taxon>
        <taxon>malvids</taxon>
        <taxon>Brassicales</taxon>
        <taxon>Brassicaceae</taxon>
        <taxon>Brassiceae</taxon>
        <taxon>Brassica</taxon>
    </lineage>
</organism>
<dbReference type="EMBL" id="JADBGQ010000009">
    <property type="protein sequence ID" value="KAG5380584.1"/>
    <property type="molecule type" value="Genomic_DNA"/>
</dbReference>
<feature type="domain" description="Reverse transcriptase zinc-binding" evidence="2">
    <location>
        <begin position="672"/>
        <end position="715"/>
    </location>
</feature>
<name>A0ABQ7L1V0_BRACM</name>
<feature type="compositionally biased region" description="Basic residues" evidence="1">
    <location>
        <begin position="351"/>
        <end position="361"/>
    </location>
</feature>
<comment type="caution">
    <text evidence="3">The sequence shown here is derived from an EMBL/GenBank/DDBJ whole genome shotgun (WGS) entry which is preliminary data.</text>
</comment>
<dbReference type="Pfam" id="PF13966">
    <property type="entry name" value="zf-RVT"/>
    <property type="match status" value="1"/>
</dbReference>
<feature type="compositionally biased region" description="Acidic residues" evidence="1">
    <location>
        <begin position="787"/>
        <end position="805"/>
    </location>
</feature>
<feature type="region of interest" description="Disordered" evidence="1">
    <location>
        <begin position="767"/>
        <end position="805"/>
    </location>
</feature>
<reference evidence="3 4" key="1">
    <citation type="submission" date="2021-03" db="EMBL/GenBank/DDBJ databases">
        <authorList>
            <person name="King G.J."/>
            <person name="Bancroft I."/>
            <person name="Baten A."/>
            <person name="Bloomfield J."/>
            <person name="Borpatragohain P."/>
            <person name="He Z."/>
            <person name="Irish N."/>
            <person name="Irwin J."/>
            <person name="Liu K."/>
            <person name="Mauleon R.P."/>
            <person name="Moore J."/>
            <person name="Morris R."/>
            <person name="Ostergaard L."/>
            <person name="Wang B."/>
            <person name="Wells R."/>
        </authorList>
    </citation>
    <scope>NUCLEOTIDE SEQUENCE [LARGE SCALE GENOMIC DNA]</scope>
    <source>
        <strain evidence="3">R-o-18</strain>
        <tissue evidence="3">Leaf</tissue>
    </source>
</reference>
<feature type="region of interest" description="Disordered" evidence="1">
    <location>
        <begin position="528"/>
        <end position="603"/>
    </location>
</feature>
<dbReference type="InterPro" id="IPR026960">
    <property type="entry name" value="RVT-Znf"/>
</dbReference>
<feature type="compositionally biased region" description="Basic and acidic residues" evidence="1">
    <location>
        <begin position="767"/>
        <end position="786"/>
    </location>
</feature>
<feature type="compositionally biased region" description="Polar residues" evidence="1">
    <location>
        <begin position="529"/>
        <end position="546"/>
    </location>
</feature>
<evidence type="ECO:0000256" key="1">
    <source>
        <dbReference type="SAM" id="MobiDB-lite"/>
    </source>
</evidence>
<evidence type="ECO:0000259" key="2">
    <source>
        <dbReference type="Pfam" id="PF13966"/>
    </source>
</evidence>
<feature type="region of interest" description="Disordered" evidence="1">
    <location>
        <begin position="340"/>
        <end position="435"/>
    </location>
</feature>
<feature type="compositionally biased region" description="Low complexity" evidence="1">
    <location>
        <begin position="362"/>
        <end position="390"/>
    </location>
</feature>
<keyword evidence="4" id="KW-1185">Reference proteome</keyword>
<feature type="non-terminal residue" evidence="3">
    <location>
        <position position="805"/>
    </location>
</feature>
<feature type="region of interest" description="Disordered" evidence="1">
    <location>
        <begin position="1"/>
        <end position="26"/>
    </location>
</feature>
<evidence type="ECO:0000313" key="3">
    <source>
        <dbReference type="EMBL" id="KAG5380584.1"/>
    </source>
</evidence>
<sequence length="805" mass="88211">MLQHVLSNKSQKLTKISIPKSGGGDKEKRINQMKAFREILRRQRPSSFLGQPLLKKSAYQERRNIANVERKNKTVYPVEFENKRNEGNNIDSNTGIRNNFWTYEHQMKFFSAGANLGEKDSHPKSLLGIMNDRTSKNEYPFTLSNIAKNFFADKNRIKERDTMALKFYQGTKMDLSRTSWFGNIPNSSSMEADRVPAATSNIPPCNISPTDTVSHTNLVSTSLNDNNFLDHSGLPSSVGASNSGEMCATSEDMILSTVQNDVIHCEPSHTSLNSNATPLETNIEDISQFQQDACYDLPIEDLISFDTDVHEMDMQHVLGNNATVPTLPASHRRLIRRRLLSDLSAPSPPKQMKKKKPKKSPAKSSPKSSPAAKSQSPPAKSNSPPAKSSSTVTDPILLASMNGSDAQIGDPAAADAHLSKVSSDPHPVAEDVKTDKTVIVASPTDPSSVCNKEVTEVVFESSSEAPLVPTAVDSVVPPNAIPIMSELSSAAPLDFSKTDSACVKDPTESVFVSKDVSGVAKTQVLDALSDSSGRLPSDTTTSSEAQENAVLQIVAPVSVQTEKPQQDPSKKKTRRGRSKDKQQWRVVDPPAATEKPLPSVEPTTGGQIVIELAHESRLGTDADKVIGESSLSVSHLRPVRPVSGSGTSRSSHSDVQPDSSDVESSDSELEEGELPTRARLAGWGMPVSAACAFCSTSDETRDHLMLTCDYTTQVWKEVFRRCQSSATLLTNWSELLSWIRASPQITKCWKETLTIFHGKGLRLPEHTLREGYGEEERERDLDGLETEREEDLELDRDDDLETEGE</sequence>
<dbReference type="PANTHER" id="PTHR43367">
    <property type="match status" value="1"/>
</dbReference>
<feature type="compositionally biased region" description="Low complexity" evidence="1">
    <location>
        <begin position="643"/>
        <end position="659"/>
    </location>
</feature>
<feature type="compositionally biased region" description="Acidic residues" evidence="1">
    <location>
        <begin position="660"/>
        <end position="673"/>
    </location>
</feature>